<dbReference type="EMBL" id="CP020771">
    <property type="protein sequence ID" value="ARI81305.1"/>
    <property type="molecule type" value="Genomic_DNA"/>
</dbReference>
<keyword evidence="2" id="KW-1185">Reference proteome</keyword>
<dbReference type="AlphaFoldDB" id="A0AB33BNE2"/>
<protein>
    <submittedName>
        <fullName evidence="1">Uncharacterized protein</fullName>
    </submittedName>
</protein>
<proteinExistence type="predicted"/>
<evidence type="ECO:0000313" key="1">
    <source>
        <dbReference type="EMBL" id="ARI81305.1"/>
    </source>
</evidence>
<sequence>MVSAVMAVNSYQSRDNVIIDKNPLNSPLNFFGQIPPHLPIYR</sequence>
<organism evidence="1 2">
    <name type="scientific">Microcystis aeruginosa PCC 7806SL</name>
    <dbReference type="NCBI Taxonomy" id="1903187"/>
    <lineage>
        <taxon>Bacteria</taxon>
        <taxon>Bacillati</taxon>
        <taxon>Cyanobacteriota</taxon>
        <taxon>Cyanophyceae</taxon>
        <taxon>Oscillatoriophycideae</taxon>
        <taxon>Chroococcales</taxon>
        <taxon>Microcystaceae</taxon>
        <taxon>Microcystis</taxon>
    </lineage>
</organism>
<evidence type="ECO:0000313" key="2">
    <source>
        <dbReference type="Proteomes" id="UP000192439"/>
    </source>
</evidence>
<name>A0AB33BNE2_MICA7</name>
<gene>
    <name evidence="1" type="ORF">BH695_2024</name>
</gene>
<dbReference type="Proteomes" id="UP000192439">
    <property type="component" value="Chromosome"/>
</dbReference>
<reference evidence="1 2" key="1">
    <citation type="journal article" date="2018" name="Harmful Algae">
        <title>The highly heterogeneous methylated genomes and diverse restriction-modification systems of bloom-forming Microcystis.</title>
        <authorList>
            <person name="Zhao L."/>
            <person name="Song Y."/>
            <person name="Li L."/>
            <person name="Gan N."/>
            <person name="Brand J.J."/>
            <person name="Song L."/>
        </authorList>
    </citation>
    <scope>NUCLEOTIDE SEQUENCE [LARGE SCALE GENOMIC DNA]</scope>
    <source>
        <strain evidence="1 2">PCC 7806SL</strain>
    </source>
</reference>
<accession>A0AB33BNE2</accession>